<keyword evidence="4" id="KW-1185">Reference proteome</keyword>
<evidence type="ECO:0000259" key="2">
    <source>
        <dbReference type="Pfam" id="PF05970"/>
    </source>
</evidence>
<dbReference type="PANTHER" id="PTHR10492">
    <property type="match status" value="1"/>
</dbReference>
<gene>
    <name evidence="3" type="ORF">PHMEG_00033216</name>
</gene>
<dbReference type="Pfam" id="PF05970">
    <property type="entry name" value="PIF1"/>
    <property type="match status" value="1"/>
</dbReference>
<dbReference type="Gene3D" id="3.40.50.300">
    <property type="entry name" value="P-loop containing nucleotide triphosphate hydrolases"/>
    <property type="match status" value="1"/>
</dbReference>
<dbReference type="GO" id="GO:0006281">
    <property type="term" value="P:DNA repair"/>
    <property type="evidence" value="ECO:0007669"/>
    <property type="project" value="UniProtKB-KW"/>
</dbReference>
<keyword evidence="1" id="KW-0067">ATP-binding</keyword>
<dbReference type="EMBL" id="NBNE01011546">
    <property type="protein sequence ID" value="OWY96503.1"/>
    <property type="molecule type" value="Genomic_DNA"/>
</dbReference>
<dbReference type="InterPro" id="IPR010285">
    <property type="entry name" value="DNA_helicase_pif1-like_DEAD"/>
</dbReference>
<evidence type="ECO:0000256" key="1">
    <source>
        <dbReference type="RuleBase" id="RU363044"/>
    </source>
</evidence>
<keyword evidence="1" id="KW-0234">DNA repair</keyword>
<evidence type="ECO:0000313" key="4">
    <source>
        <dbReference type="Proteomes" id="UP000198211"/>
    </source>
</evidence>
<dbReference type="GO" id="GO:0005524">
    <property type="term" value="F:ATP binding"/>
    <property type="evidence" value="ECO:0007669"/>
    <property type="project" value="UniProtKB-KW"/>
</dbReference>
<dbReference type="AlphaFoldDB" id="A0A225UU15"/>
<dbReference type="GO" id="GO:0000723">
    <property type="term" value="P:telomere maintenance"/>
    <property type="evidence" value="ECO:0007669"/>
    <property type="project" value="InterPro"/>
</dbReference>
<proteinExistence type="inferred from homology"/>
<accession>A0A225UU15</accession>
<comment type="cofactor">
    <cofactor evidence="1">
        <name>Mg(2+)</name>
        <dbReference type="ChEBI" id="CHEBI:18420"/>
    </cofactor>
</comment>
<dbReference type="GO" id="GO:0006310">
    <property type="term" value="P:DNA recombination"/>
    <property type="evidence" value="ECO:0007669"/>
    <property type="project" value="UniProtKB-KW"/>
</dbReference>
<keyword evidence="1" id="KW-0227">DNA damage</keyword>
<keyword evidence="1" id="KW-0233">DNA recombination</keyword>
<comment type="similarity">
    <text evidence="1">Belongs to the helicase family.</text>
</comment>
<comment type="caution">
    <text evidence="3">The sequence shown here is derived from an EMBL/GenBank/DDBJ whole genome shotgun (WGS) entry which is preliminary data.</text>
</comment>
<comment type="catalytic activity">
    <reaction evidence="1">
        <text>ATP + H2O = ADP + phosphate + H(+)</text>
        <dbReference type="Rhea" id="RHEA:13065"/>
        <dbReference type="ChEBI" id="CHEBI:15377"/>
        <dbReference type="ChEBI" id="CHEBI:15378"/>
        <dbReference type="ChEBI" id="CHEBI:30616"/>
        <dbReference type="ChEBI" id="CHEBI:43474"/>
        <dbReference type="ChEBI" id="CHEBI:456216"/>
        <dbReference type="EC" id="5.6.2.3"/>
    </reaction>
</comment>
<dbReference type="GO" id="GO:0016887">
    <property type="term" value="F:ATP hydrolysis activity"/>
    <property type="evidence" value="ECO:0007669"/>
    <property type="project" value="RHEA"/>
</dbReference>
<sequence>MSEDKYTAYRRPRHPRRFFSHKGKVWNNATVNQGVVPYNPFLSQKYNCHVNVEICATNKAIKYIYKYVYKGSDMTTITIDGAEMAPNEIRQYLLVRYIPPVEACNRIFMHPIQGSTHSVVNMHNSPGGYEHGGISWFDFYIPALQHHPQRKPINTERIFMLCARHPDANESLLWDNKKWKSYKKYVPSIGRIVQVSPHDPDRFYLRHLLCRRRSPKAYEDLRREEFKAQTSEDFARNIEEKDAVENTHREDVVQVRMAEYKTLKYVAHCLASNGKTLDVCGLPFLNTYSDVSAKIDGPAMESIVQQELNAYCLTDVKHVTELVGQFNRNQRDVFDQVVRTVEHTVGEEKLYFLDGPGGTGKSILLEPILAHVRSQRKNAIAVASSDIGAYRTFDVLHPSQTNRAFHMQSSWQRQKREHIQNTSLIIWGEAPAVDRVVGDIMKNESELSDEKKIYVKCILLKICAYEPPQILGVLPIWPNSQHLTRSDLEFLMETGICMELGIM</sequence>
<dbReference type="SUPFAM" id="SSF52540">
    <property type="entry name" value="P-loop containing nucleoside triphosphate hydrolases"/>
    <property type="match status" value="1"/>
</dbReference>
<evidence type="ECO:0000313" key="3">
    <source>
        <dbReference type="EMBL" id="OWY96503.1"/>
    </source>
</evidence>
<dbReference type="PANTHER" id="PTHR10492:SF57">
    <property type="entry name" value="ATP-DEPENDENT DNA HELICASE"/>
    <property type="match status" value="1"/>
</dbReference>
<keyword evidence="1" id="KW-0547">Nucleotide-binding</keyword>
<feature type="domain" description="DNA helicase Pif1-like DEAD-box helicase" evidence="2">
    <location>
        <begin position="325"/>
        <end position="437"/>
    </location>
</feature>
<organism evidence="3 4">
    <name type="scientific">Phytophthora megakarya</name>
    <dbReference type="NCBI Taxonomy" id="4795"/>
    <lineage>
        <taxon>Eukaryota</taxon>
        <taxon>Sar</taxon>
        <taxon>Stramenopiles</taxon>
        <taxon>Oomycota</taxon>
        <taxon>Peronosporomycetes</taxon>
        <taxon>Peronosporales</taxon>
        <taxon>Peronosporaceae</taxon>
        <taxon>Phytophthora</taxon>
    </lineage>
</organism>
<reference evidence="4" key="1">
    <citation type="submission" date="2017-03" db="EMBL/GenBank/DDBJ databases">
        <title>Phytopthora megakarya and P. palmivora, two closely related causual agents of cacao black pod achieved similar genome size and gene model numbers by different mechanisms.</title>
        <authorList>
            <person name="Ali S."/>
            <person name="Shao J."/>
            <person name="Larry D.J."/>
            <person name="Kronmiller B."/>
            <person name="Shen D."/>
            <person name="Strem M.D."/>
            <person name="Melnick R.L."/>
            <person name="Guiltinan M.J."/>
            <person name="Tyler B.M."/>
            <person name="Meinhardt L.W."/>
            <person name="Bailey B.A."/>
        </authorList>
    </citation>
    <scope>NUCLEOTIDE SEQUENCE [LARGE SCALE GENOMIC DNA]</scope>
    <source>
        <strain evidence="4">zdho120</strain>
    </source>
</reference>
<keyword evidence="1" id="KW-0378">Hydrolase</keyword>
<protein>
    <recommendedName>
        <fullName evidence="1">ATP-dependent DNA helicase</fullName>
        <ecNumber evidence="1">5.6.2.3</ecNumber>
    </recommendedName>
</protein>
<dbReference type="EC" id="5.6.2.3" evidence="1"/>
<dbReference type="Proteomes" id="UP000198211">
    <property type="component" value="Unassembled WGS sequence"/>
</dbReference>
<name>A0A225UU15_9STRA</name>
<keyword evidence="1 3" id="KW-0347">Helicase</keyword>
<dbReference type="GO" id="GO:0043139">
    <property type="term" value="F:5'-3' DNA helicase activity"/>
    <property type="evidence" value="ECO:0007669"/>
    <property type="project" value="UniProtKB-EC"/>
</dbReference>
<dbReference type="STRING" id="4795.A0A225UU15"/>
<dbReference type="InterPro" id="IPR027417">
    <property type="entry name" value="P-loop_NTPase"/>
</dbReference>